<organism evidence="6 7">
    <name type="scientific">Ostreobium quekettii</name>
    <dbReference type="NCBI Taxonomy" id="121088"/>
    <lineage>
        <taxon>Eukaryota</taxon>
        <taxon>Viridiplantae</taxon>
        <taxon>Chlorophyta</taxon>
        <taxon>core chlorophytes</taxon>
        <taxon>Ulvophyceae</taxon>
        <taxon>TCBD clade</taxon>
        <taxon>Bryopsidales</taxon>
        <taxon>Ostreobineae</taxon>
        <taxon>Ostreobiaceae</taxon>
        <taxon>Ostreobium</taxon>
    </lineage>
</organism>
<feature type="region of interest" description="Disordered" evidence="4">
    <location>
        <begin position="697"/>
        <end position="728"/>
    </location>
</feature>
<dbReference type="PROSITE" id="PS50088">
    <property type="entry name" value="ANK_REPEAT"/>
    <property type="match status" value="13"/>
</dbReference>
<accession>A0A8S1IJQ4</accession>
<feature type="repeat" description="ANK" evidence="3">
    <location>
        <begin position="489"/>
        <end position="521"/>
    </location>
</feature>
<proteinExistence type="predicted"/>
<dbReference type="PROSITE" id="PS50297">
    <property type="entry name" value="ANK_REP_REGION"/>
    <property type="match status" value="9"/>
</dbReference>
<feature type="repeat" description="ANK" evidence="3">
    <location>
        <begin position="254"/>
        <end position="286"/>
    </location>
</feature>
<dbReference type="InterPro" id="IPR051165">
    <property type="entry name" value="Multifunctional_ANK_Repeat"/>
</dbReference>
<feature type="repeat" description="ANK" evidence="3">
    <location>
        <begin position="288"/>
        <end position="320"/>
    </location>
</feature>
<feature type="repeat" description="ANK" evidence="3">
    <location>
        <begin position="456"/>
        <end position="488"/>
    </location>
</feature>
<reference evidence="6" key="1">
    <citation type="submission" date="2020-12" db="EMBL/GenBank/DDBJ databases">
        <authorList>
            <person name="Iha C."/>
        </authorList>
    </citation>
    <scope>NUCLEOTIDE SEQUENCE</scope>
</reference>
<feature type="repeat" description="ANK" evidence="3">
    <location>
        <begin position="522"/>
        <end position="554"/>
    </location>
</feature>
<gene>
    <name evidence="6" type="ORF">OSTQU699_LOCUS160</name>
</gene>
<dbReference type="PANTHER" id="PTHR24123:SF33">
    <property type="entry name" value="PROTEIN HOS4"/>
    <property type="match status" value="1"/>
</dbReference>
<comment type="caution">
    <text evidence="6">The sequence shown here is derived from an EMBL/GenBank/DDBJ whole genome shotgun (WGS) entry which is preliminary data.</text>
</comment>
<dbReference type="Proteomes" id="UP000708148">
    <property type="component" value="Unassembled WGS sequence"/>
</dbReference>
<evidence type="ECO:0000256" key="4">
    <source>
        <dbReference type="SAM" id="MobiDB-lite"/>
    </source>
</evidence>
<feature type="repeat" description="ANK" evidence="3">
    <location>
        <begin position="321"/>
        <end position="354"/>
    </location>
</feature>
<dbReference type="Gene3D" id="1.25.40.20">
    <property type="entry name" value="Ankyrin repeat-containing domain"/>
    <property type="match status" value="6"/>
</dbReference>
<feature type="repeat" description="ANK" evidence="3">
    <location>
        <begin position="623"/>
        <end position="655"/>
    </location>
</feature>
<dbReference type="SMART" id="SM00248">
    <property type="entry name" value="ANK"/>
    <property type="match status" value="16"/>
</dbReference>
<dbReference type="PANTHER" id="PTHR24123">
    <property type="entry name" value="ANKYRIN REPEAT-CONTAINING"/>
    <property type="match status" value="1"/>
</dbReference>
<dbReference type="EMBL" id="CAJHUC010000253">
    <property type="protein sequence ID" value="CAD7694797.1"/>
    <property type="molecule type" value="Genomic_DNA"/>
</dbReference>
<dbReference type="InterPro" id="IPR036770">
    <property type="entry name" value="Ankyrin_rpt-contain_sf"/>
</dbReference>
<feature type="compositionally biased region" description="Pro residues" evidence="4">
    <location>
        <begin position="702"/>
        <end position="713"/>
    </location>
</feature>
<feature type="chain" id="PRO_5035860198" evidence="5">
    <location>
        <begin position="26"/>
        <end position="751"/>
    </location>
</feature>
<feature type="signal peptide" evidence="5">
    <location>
        <begin position="1"/>
        <end position="25"/>
    </location>
</feature>
<evidence type="ECO:0000256" key="1">
    <source>
        <dbReference type="ARBA" id="ARBA00022737"/>
    </source>
</evidence>
<keyword evidence="2 3" id="KW-0040">ANK repeat</keyword>
<evidence type="ECO:0000313" key="6">
    <source>
        <dbReference type="EMBL" id="CAD7694797.1"/>
    </source>
</evidence>
<evidence type="ECO:0000313" key="7">
    <source>
        <dbReference type="Proteomes" id="UP000708148"/>
    </source>
</evidence>
<feature type="repeat" description="ANK" evidence="3">
    <location>
        <begin position="556"/>
        <end position="588"/>
    </location>
</feature>
<feature type="repeat" description="ANK" evidence="3">
    <location>
        <begin position="122"/>
        <end position="154"/>
    </location>
</feature>
<feature type="repeat" description="ANK" evidence="3">
    <location>
        <begin position="589"/>
        <end position="622"/>
    </location>
</feature>
<feature type="repeat" description="ANK" evidence="3">
    <location>
        <begin position="355"/>
        <end position="387"/>
    </location>
</feature>
<dbReference type="PRINTS" id="PR01415">
    <property type="entry name" value="ANKYRIN"/>
</dbReference>
<feature type="repeat" description="ANK" evidence="3">
    <location>
        <begin position="89"/>
        <end position="121"/>
    </location>
</feature>
<dbReference type="InterPro" id="IPR002110">
    <property type="entry name" value="Ankyrin_rpt"/>
</dbReference>
<keyword evidence="7" id="KW-1185">Reference proteome</keyword>
<feature type="repeat" description="ANK" evidence="3">
    <location>
        <begin position="188"/>
        <end position="220"/>
    </location>
</feature>
<evidence type="ECO:0000256" key="5">
    <source>
        <dbReference type="SAM" id="SignalP"/>
    </source>
</evidence>
<name>A0A8S1IJQ4_9CHLO</name>
<sequence length="751" mass="77357">MGPARALHAWAWLWILLLCAAACGGAKVRPSEAVRRRLLEDTALGSPASEIAPRLGLPRIQDPLSSLDFSVALPNELQIARKLRQAAEDKNEMLLDAAGDGDVDEVKQLLEDGADVNTTDASGNTPLILGTADGSIEVVRVLLDAGADINAQGAFEGTALRFAVSVGVAAIVELLVVEGADTEIPDVDGATPLYAAVVLDELSMVKILLEADADANTVAGDGSTALMRSAQLQTADIMKELLDANATVDAETPSGMTALHFASVFGTAEIVNLLLDAGADIEATTSSRGFTAVLYAAGVGNLETFDVLVARGADLKVMATGGFGVLHYAALAAKNTAVMEVLLDKGVDINATTEDGQTAIDLAAWIGDKPNIEFLLSKGASPSLNGIAVCGCLDVDDDSRCPPENCQSREDIDEINELLGVEVVIENLLQAVAAGDEEAVLRLINDGANVDETTTDGDTPLILASARGLEEIVTILLDAGADVNATDNIGLTPLLAASFFNHPSVVNVLIEADANIEAVMEDFGTSLHVAARIGSAEVIELLISAGADPDARNPPSESTPILFAAGGNHLEAVRALIDGGANATIATVTGLTALHMAATEQGSEKIMNILLGEGIDVNARTTEDTTPVVLAAYYGNKGAVLFLISRGADTQIGDGGPFDVVCGCVIHIIDPRLRQCAAGACRSQDDIDEIEALLGGDVPEAAIPPPGSTPPAPTGNSTDMPTLPSDAADCSSLPDVVAQLECVAALTAQPT</sequence>
<keyword evidence="1" id="KW-0677">Repeat</keyword>
<protein>
    <submittedName>
        <fullName evidence="6">Uncharacterized protein</fullName>
    </submittedName>
</protein>
<keyword evidence="5" id="KW-0732">Signal</keyword>
<evidence type="ECO:0000256" key="2">
    <source>
        <dbReference type="ARBA" id="ARBA00023043"/>
    </source>
</evidence>
<dbReference type="SUPFAM" id="SSF48403">
    <property type="entry name" value="Ankyrin repeat"/>
    <property type="match status" value="2"/>
</dbReference>
<dbReference type="Pfam" id="PF12796">
    <property type="entry name" value="Ank_2"/>
    <property type="match status" value="5"/>
</dbReference>
<dbReference type="OrthoDB" id="684759at2759"/>
<evidence type="ECO:0000256" key="3">
    <source>
        <dbReference type="PROSITE-ProRule" id="PRU00023"/>
    </source>
</evidence>
<dbReference type="AlphaFoldDB" id="A0A8S1IJQ4"/>